<gene>
    <name evidence="3" type="primary">abgB_1</name>
    <name evidence="3" type="ORF">BN997_00333</name>
</gene>
<dbReference type="InterPro" id="IPR011650">
    <property type="entry name" value="Peptidase_M20_dimer"/>
</dbReference>
<dbReference type="InterPro" id="IPR017439">
    <property type="entry name" value="Amidohydrolase"/>
</dbReference>
<dbReference type="SUPFAM" id="SSF53187">
    <property type="entry name" value="Zn-dependent exopeptidases"/>
    <property type="match status" value="1"/>
</dbReference>
<dbReference type="InterPro" id="IPR002933">
    <property type="entry name" value="Peptidase_M20"/>
</dbReference>
<dbReference type="GO" id="GO:0046657">
    <property type="term" value="P:folic acid catabolic process"/>
    <property type="evidence" value="ECO:0007669"/>
    <property type="project" value="TreeGrafter"/>
</dbReference>
<dbReference type="GO" id="GO:0071713">
    <property type="term" value="F:para-aminobenzoyl-glutamate hydrolase activity"/>
    <property type="evidence" value="ECO:0007669"/>
    <property type="project" value="TreeGrafter"/>
</dbReference>
<dbReference type="PANTHER" id="PTHR30575">
    <property type="entry name" value="PEPTIDASE M20"/>
    <property type="match status" value="1"/>
</dbReference>
<dbReference type="Gene3D" id="3.30.70.360">
    <property type="match status" value="1"/>
</dbReference>
<feature type="domain" description="Peptidase M20 dimerisation" evidence="2">
    <location>
        <begin position="168"/>
        <end position="255"/>
    </location>
</feature>
<dbReference type="STRING" id="545501.BN997_00333"/>
<dbReference type="InterPro" id="IPR036264">
    <property type="entry name" value="Bact_exopeptidase_dim_dom"/>
</dbReference>
<dbReference type="NCBIfam" id="TIGR01891">
    <property type="entry name" value="amidohydrolases"/>
    <property type="match status" value="1"/>
</dbReference>
<dbReference type="Proteomes" id="UP000040453">
    <property type="component" value="Unassembled WGS sequence"/>
</dbReference>
<proteinExistence type="inferred from homology"/>
<accession>A0A0A1MKY1</accession>
<dbReference type="Pfam" id="PF07687">
    <property type="entry name" value="M20_dimer"/>
    <property type="match status" value="1"/>
</dbReference>
<keyword evidence="3" id="KW-0378">Hydrolase</keyword>
<dbReference type="InterPro" id="IPR052030">
    <property type="entry name" value="Peptidase_M20/M20A_hydrolases"/>
</dbReference>
<organism evidence="3 4">
    <name type="scientific">Oceanobacillus oncorhynchi</name>
    <dbReference type="NCBI Taxonomy" id="545501"/>
    <lineage>
        <taxon>Bacteria</taxon>
        <taxon>Bacillati</taxon>
        <taxon>Bacillota</taxon>
        <taxon>Bacilli</taxon>
        <taxon>Bacillales</taxon>
        <taxon>Bacillaceae</taxon>
        <taxon>Oceanobacillus</taxon>
    </lineage>
</organism>
<comment type="similarity">
    <text evidence="1">Belongs to the peptidase M20A family.</text>
</comment>
<evidence type="ECO:0000256" key="1">
    <source>
        <dbReference type="PIRNR" id="PIRNR037226"/>
    </source>
</evidence>
<dbReference type="Gene3D" id="3.40.630.10">
    <property type="entry name" value="Zn peptidases"/>
    <property type="match status" value="1"/>
</dbReference>
<dbReference type="OrthoDB" id="9781032at2"/>
<dbReference type="PANTHER" id="PTHR30575:SF0">
    <property type="entry name" value="XAA-ARG DIPEPTIDASE"/>
    <property type="match status" value="1"/>
</dbReference>
<name>A0A0A1MKY1_9BACI</name>
<sequence length="383" mass="41263">MSLEKNYEAIQEELIQISNQLYENPELGDQEFESMKLLVNYLKSYDFEVETGIVDRPTAFRAEYTSSKPGPTIAYLAEYDALPGIGHGCGHNLIAAFAVGAGVILRQHIEEIGGKVVVLGTPAEETSGAKVPMSEQGTFEDIDVAMMVHGADVSSESGPMLAMDALQFDFTGKAAHAAASPEQGINALDAVIQLFNGINALREHVPDDVRIHGIITKGGEAAGIVPAEATAQFYIRANERKLVDELGEKVRNIAEGACLMTGASVEISNYELSYDNMITNQALSDTFTKHMKSYSVNPVYPAVPATGSADMGNVSQVVPSIHPFAGLNEPGLVFHTKEFAEKTITPDGEAAIHDAVLALAHTGYDIIVNKDLLHAIKQEFENR</sequence>
<dbReference type="InterPro" id="IPR017144">
    <property type="entry name" value="Xaa-Arg_dipeptidase"/>
</dbReference>
<dbReference type="AlphaFoldDB" id="A0A0A1MKY1"/>
<dbReference type="PIRSF" id="PIRSF037226">
    <property type="entry name" value="Amidohydrolase_ACY1L2_prd"/>
    <property type="match status" value="1"/>
</dbReference>
<dbReference type="CDD" id="cd03887">
    <property type="entry name" value="M20_Acy1L2"/>
    <property type="match status" value="1"/>
</dbReference>
<dbReference type="SUPFAM" id="SSF55031">
    <property type="entry name" value="Bacterial exopeptidase dimerisation domain"/>
    <property type="match status" value="1"/>
</dbReference>
<dbReference type="RefSeq" id="WP_042529054.1">
    <property type="nucleotide sequence ID" value="NZ_CDGG01000001.1"/>
</dbReference>
<evidence type="ECO:0000313" key="4">
    <source>
        <dbReference type="Proteomes" id="UP000040453"/>
    </source>
</evidence>
<keyword evidence="4" id="KW-1185">Reference proteome</keyword>
<evidence type="ECO:0000259" key="2">
    <source>
        <dbReference type="Pfam" id="PF07687"/>
    </source>
</evidence>
<evidence type="ECO:0000313" key="3">
    <source>
        <dbReference type="EMBL" id="CEI80529.1"/>
    </source>
</evidence>
<dbReference type="GO" id="GO:0005737">
    <property type="term" value="C:cytoplasm"/>
    <property type="evidence" value="ECO:0007669"/>
    <property type="project" value="TreeGrafter"/>
</dbReference>
<reference evidence="3 4" key="1">
    <citation type="submission" date="2014-11" db="EMBL/GenBank/DDBJ databases">
        <authorList>
            <person name="Urmite Genomes Urmite Genomes"/>
        </authorList>
    </citation>
    <scope>NUCLEOTIDE SEQUENCE [LARGE SCALE GENOMIC DNA]</scope>
    <source>
        <strain evidence="3 4">Oc5</strain>
    </source>
</reference>
<protein>
    <recommendedName>
        <fullName evidence="1">Peptidase M20 domain-containing protein 2</fullName>
    </recommendedName>
</protein>
<dbReference type="EMBL" id="CDGG01000001">
    <property type="protein sequence ID" value="CEI80529.1"/>
    <property type="molecule type" value="Genomic_DNA"/>
</dbReference>
<dbReference type="FunFam" id="3.30.70.360:FF:000004">
    <property type="entry name" value="Peptidase M20 domain-containing protein 2"/>
    <property type="match status" value="1"/>
</dbReference>
<dbReference type="Pfam" id="PF01546">
    <property type="entry name" value="Peptidase_M20"/>
    <property type="match status" value="1"/>
</dbReference>
<dbReference type="GO" id="GO:0016805">
    <property type="term" value="F:dipeptidase activity"/>
    <property type="evidence" value="ECO:0007669"/>
    <property type="project" value="InterPro"/>
</dbReference>